<dbReference type="Proteomes" id="UP000186922">
    <property type="component" value="Unassembled WGS sequence"/>
</dbReference>
<name>A0A1D1VH18_RAMVA</name>
<organism evidence="1 2">
    <name type="scientific">Ramazzottius varieornatus</name>
    <name type="common">Water bear</name>
    <name type="synonym">Tardigrade</name>
    <dbReference type="NCBI Taxonomy" id="947166"/>
    <lineage>
        <taxon>Eukaryota</taxon>
        <taxon>Metazoa</taxon>
        <taxon>Ecdysozoa</taxon>
        <taxon>Tardigrada</taxon>
        <taxon>Eutardigrada</taxon>
        <taxon>Parachela</taxon>
        <taxon>Hypsibioidea</taxon>
        <taxon>Ramazzottiidae</taxon>
        <taxon>Ramazzottius</taxon>
    </lineage>
</organism>
<evidence type="ECO:0000313" key="1">
    <source>
        <dbReference type="EMBL" id="GAV00922.1"/>
    </source>
</evidence>
<evidence type="ECO:0008006" key="3">
    <source>
        <dbReference type="Google" id="ProtNLM"/>
    </source>
</evidence>
<comment type="caution">
    <text evidence="1">The sequence shown here is derived from an EMBL/GenBank/DDBJ whole genome shotgun (WGS) entry which is preliminary data.</text>
</comment>
<keyword evidence="2" id="KW-1185">Reference proteome</keyword>
<proteinExistence type="predicted"/>
<gene>
    <name evidence="1" type="primary">RvY_11704-1</name>
    <name evidence="1" type="synonym">RvY_11704.1</name>
    <name evidence="1" type="ORF">RvY_11704</name>
</gene>
<dbReference type="AlphaFoldDB" id="A0A1D1VH18"/>
<dbReference type="InterPro" id="IPR008974">
    <property type="entry name" value="TRAF-like"/>
</dbReference>
<accession>A0A1D1VH18</accession>
<evidence type="ECO:0000313" key="2">
    <source>
        <dbReference type="Proteomes" id="UP000186922"/>
    </source>
</evidence>
<sequence>MAAQSKMETTISFPEGSSCVINATIRNFPSHKGKAVSISSEEVVVCQSSWYALVYPSEKAPRRDDVDCLAIYMCQKGDKEFEQEYRVKTSFGVVDSGTGRTDKPFTILSLMFGASVRSSNTTKSGDQNHHWFS</sequence>
<reference evidence="1 2" key="1">
    <citation type="journal article" date="2016" name="Nat. Commun.">
        <title>Extremotolerant tardigrade genome and improved radiotolerance of human cultured cells by tardigrade-unique protein.</title>
        <authorList>
            <person name="Hashimoto T."/>
            <person name="Horikawa D.D."/>
            <person name="Saito Y."/>
            <person name="Kuwahara H."/>
            <person name="Kozuka-Hata H."/>
            <person name="Shin-I T."/>
            <person name="Minakuchi Y."/>
            <person name="Ohishi K."/>
            <person name="Motoyama A."/>
            <person name="Aizu T."/>
            <person name="Enomoto A."/>
            <person name="Kondo K."/>
            <person name="Tanaka S."/>
            <person name="Hara Y."/>
            <person name="Koshikawa S."/>
            <person name="Sagara H."/>
            <person name="Miura T."/>
            <person name="Yokobori S."/>
            <person name="Miyagawa K."/>
            <person name="Suzuki Y."/>
            <person name="Kubo T."/>
            <person name="Oyama M."/>
            <person name="Kohara Y."/>
            <person name="Fujiyama A."/>
            <person name="Arakawa K."/>
            <person name="Katayama T."/>
            <person name="Toyoda A."/>
            <person name="Kunieda T."/>
        </authorList>
    </citation>
    <scope>NUCLEOTIDE SEQUENCE [LARGE SCALE GENOMIC DNA]</scope>
    <source>
        <strain evidence="1 2">YOKOZUNA-1</strain>
    </source>
</reference>
<dbReference type="EMBL" id="BDGG01000006">
    <property type="protein sequence ID" value="GAV00922.1"/>
    <property type="molecule type" value="Genomic_DNA"/>
</dbReference>
<dbReference type="SUPFAM" id="SSF49599">
    <property type="entry name" value="TRAF domain-like"/>
    <property type="match status" value="1"/>
</dbReference>
<protein>
    <recommendedName>
        <fullName evidence="3">MATH domain-containing protein</fullName>
    </recommendedName>
</protein>
<dbReference type="Gene3D" id="2.60.210.10">
    <property type="entry name" value="Apoptosis, Tumor Necrosis Factor Receptor Associated Protein 2, Chain A"/>
    <property type="match status" value="1"/>
</dbReference>